<dbReference type="EMBL" id="CAXHBF010000169">
    <property type="protein sequence ID" value="CAK9855376.1"/>
    <property type="molecule type" value="Genomic_DNA"/>
</dbReference>
<sequence>MKHAWADEVHSRIIRMECNLLYCLPAASVDGVTPSSKPKLDMDQISLLGGIGIICNEGLQGVGEAISKSIVTAMSQDVTNGHLNAQLLEDITRSLDMLGSEHTQPDVEFKLLIKVTMLSEGLMSGDVIGTSALARDRTLDPVLVSKAWATLCGHAM</sequence>
<organism evidence="1 2">
    <name type="scientific">Sphagnum jensenii</name>
    <dbReference type="NCBI Taxonomy" id="128206"/>
    <lineage>
        <taxon>Eukaryota</taxon>
        <taxon>Viridiplantae</taxon>
        <taxon>Streptophyta</taxon>
        <taxon>Embryophyta</taxon>
        <taxon>Bryophyta</taxon>
        <taxon>Sphagnophytina</taxon>
        <taxon>Sphagnopsida</taxon>
        <taxon>Sphagnales</taxon>
        <taxon>Sphagnaceae</taxon>
        <taxon>Sphagnum</taxon>
    </lineage>
</organism>
<protein>
    <submittedName>
        <fullName evidence="1">Uncharacterized protein</fullName>
    </submittedName>
</protein>
<evidence type="ECO:0000313" key="2">
    <source>
        <dbReference type="Proteomes" id="UP001497522"/>
    </source>
</evidence>
<comment type="caution">
    <text evidence="1">The sequence shown here is derived from an EMBL/GenBank/DDBJ whole genome shotgun (WGS) entry which is preliminary data.</text>
</comment>
<dbReference type="PANTHER" id="PTHR34958:SF1">
    <property type="entry name" value="ARMADILLO-LIKE HELICAL DOMAIN-CONTAINING PROTEIN"/>
    <property type="match status" value="1"/>
</dbReference>
<dbReference type="PANTHER" id="PTHR34958">
    <property type="entry name" value="CONDITIONAL LOSS-OF-GROWTH 1"/>
    <property type="match status" value="1"/>
</dbReference>
<dbReference type="Proteomes" id="UP001497522">
    <property type="component" value="Unassembled WGS sequence"/>
</dbReference>
<accession>A0ABP1A296</accession>
<reference evidence="1" key="1">
    <citation type="submission" date="2024-03" db="EMBL/GenBank/DDBJ databases">
        <authorList>
            <consortium name="ELIXIR-Norway"/>
            <consortium name="Elixir Norway"/>
        </authorList>
    </citation>
    <scope>NUCLEOTIDE SEQUENCE</scope>
</reference>
<name>A0ABP1A296_9BRYO</name>
<evidence type="ECO:0000313" key="1">
    <source>
        <dbReference type="EMBL" id="CAK9855376.1"/>
    </source>
</evidence>
<gene>
    <name evidence="1" type="ORF">CSSPJE1EN2_LOCUS25308</name>
</gene>
<proteinExistence type="predicted"/>
<keyword evidence="2" id="KW-1185">Reference proteome</keyword>